<evidence type="ECO:0000313" key="2">
    <source>
        <dbReference type="Proteomes" id="UP000283255"/>
    </source>
</evidence>
<gene>
    <name evidence="1" type="ORF">D1Z90_20165</name>
</gene>
<dbReference type="AlphaFoldDB" id="A0A418Y9A1"/>
<accession>A0A418Y9A1</accession>
<evidence type="ECO:0000313" key="1">
    <source>
        <dbReference type="EMBL" id="RJG36869.1"/>
    </source>
</evidence>
<dbReference type="EMBL" id="QZCH01000064">
    <property type="protein sequence ID" value="RJG36869.1"/>
    <property type="molecule type" value="Genomic_DNA"/>
</dbReference>
<proteinExistence type="predicted"/>
<protein>
    <recommendedName>
        <fullName evidence="3">MBL fold metallo-hydrolase</fullName>
    </recommendedName>
</protein>
<dbReference type="Proteomes" id="UP000283255">
    <property type="component" value="Unassembled WGS sequence"/>
</dbReference>
<name>A0A418Y9A1_9GAMM</name>
<reference evidence="1 2" key="1">
    <citation type="submission" date="2018-09" db="EMBL/GenBank/DDBJ databases">
        <authorList>
            <person name="Wang F."/>
        </authorList>
    </citation>
    <scope>NUCLEOTIDE SEQUENCE [LARGE SCALE GENOMIC DNA]</scope>
    <source>
        <strain evidence="1 2">PLHSC7-2</strain>
    </source>
</reference>
<keyword evidence="2" id="KW-1185">Reference proteome</keyword>
<evidence type="ECO:0008006" key="3">
    <source>
        <dbReference type="Google" id="ProtNLM"/>
    </source>
</evidence>
<reference evidence="1 2" key="2">
    <citation type="submission" date="2019-01" db="EMBL/GenBank/DDBJ databases">
        <title>Motilimonas pumilus sp. nov., isolated from the gut of sea cucumber (Apostichopus japonicus).</title>
        <authorList>
            <person name="Wang F.-Q."/>
            <person name="Ren L.-H."/>
            <person name="Lin Y.-W."/>
            <person name="Sun G.-H."/>
            <person name="Du Z.-J."/>
            <person name="Zhao J.-X."/>
            <person name="Liu X.-J."/>
            <person name="Liu L.-J."/>
        </authorList>
    </citation>
    <scope>NUCLEOTIDE SEQUENCE [LARGE SCALE GENOMIC DNA]</scope>
    <source>
        <strain evidence="1 2">PLHSC7-2</strain>
    </source>
</reference>
<sequence>MRLAAFHGVDDPFYRAHYGARILSVDAPYFRGSAIPPKATAIFFEADEYLTHQQPLSIEGAQYLEIGSGKLNEGLIWLPHQGGTLITGDSFQNWPTTDSYFNWASKLLMPKLGFIKAHNIGKVWFDTIKPDIHELKQCFDKGVEVLIPSHGNVVEHSASQYYLPRLSELLGL</sequence>
<comment type="caution">
    <text evidence="1">The sequence shown here is derived from an EMBL/GenBank/DDBJ whole genome shotgun (WGS) entry which is preliminary data.</text>
</comment>
<organism evidence="1 2">
    <name type="scientific">Motilimonas pumila</name>
    <dbReference type="NCBI Taxonomy" id="2303987"/>
    <lineage>
        <taxon>Bacteria</taxon>
        <taxon>Pseudomonadati</taxon>
        <taxon>Pseudomonadota</taxon>
        <taxon>Gammaproteobacteria</taxon>
        <taxon>Alteromonadales</taxon>
        <taxon>Alteromonadales genera incertae sedis</taxon>
        <taxon>Motilimonas</taxon>
    </lineage>
</organism>